<gene>
    <name evidence="1" type="ORF">CC86DRAFT_381731</name>
</gene>
<sequence length="320" mass="36367">MSTSGVAKQKLICDTSPFEDLPTETKMMIAEKLLRPPTSLTGPRFYARKAWAFSHQNRPAIETAIRRLNKNMSSIGQDVLNSGNKWIVFDVDCGHLLLPWVCIPIPYIVVDHIDAIRIPIGIMRVKVELYLSKGRHHEYSTDHWKTSRPYRQLFVVEMEHFEAFLKQLRIMEFVNGVRVAPGTVFQPGLLASVGRYGLRFRVDVHGGIPAHKMRKLLELFCQFHGPLNEVCIQCSDDSNQARDIERSIPAPRGTTNDTAMEILIHLLRLKKLSDACACSDRGRLACYLNEQAASMLENVSKWDMSSGWEIAEDSNDLFLL</sequence>
<dbReference type="OrthoDB" id="3893333at2759"/>
<reference evidence="1" key="1">
    <citation type="journal article" date="2020" name="Stud. Mycol.">
        <title>101 Dothideomycetes genomes: a test case for predicting lifestyles and emergence of pathogens.</title>
        <authorList>
            <person name="Haridas S."/>
            <person name="Albert R."/>
            <person name="Binder M."/>
            <person name="Bloem J."/>
            <person name="Labutti K."/>
            <person name="Salamov A."/>
            <person name="Andreopoulos B."/>
            <person name="Baker S."/>
            <person name="Barry K."/>
            <person name="Bills G."/>
            <person name="Bluhm B."/>
            <person name="Cannon C."/>
            <person name="Castanera R."/>
            <person name="Culley D."/>
            <person name="Daum C."/>
            <person name="Ezra D."/>
            <person name="Gonzalez J."/>
            <person name="Henrissat B."/>
            <person name="Kuo A."/>
            <person name="Liang C."/>
            <person name="Lipzen A."/>
            <person name="Lutzoni F."/>
            <person name="Magnuson J."/>
            <person name="Mondo S."/>
            <person name="Nolan M."/>
            <person name="Ohm R."/>
            <person name="Pangilinan J."/>
            <person name="Park H.-J."/>
            <person name="Ramirez L."/>
            <person name="Alfaro M."/>
            <person name="Sun H."/>
            <person name="Tritt A."/>
            <person name="Yoshinaga Y."/>
            <person name="Zwiers L.-H."/>
            <person name="Turgeon B."/>
            <person name="Goodwin S."/>
            <person name="Spatafora J."/>
            <person name="Crous P."/>
            <person name="Grigoriev I."/>
        </authorList>
    </citation>
    <scope>NUCLEOTIDE SEQUENCE</scope>
    <source>
        <strain evidence="1">CBS 113818</strain>
    </source>
</reference>
<accession>A0A6A7A153</accession>
<evidence type="ECO:0000313" key="2">
    <source>
        <dbReference type="Proteomes" id="UP000799424"/>
    </source>
</evidence>
<keyword evidence="2" id="KW-1185">Reference proteome</keyword>
<dbReference type="EMBL" id="MU006225">
    <property type="protein sequence ID" value="KAF2826608.1"/>
    <property type="molecule type" value="Genomic_DNA"/>
</dbReference>
<proteinExistence type="predicted"/>
<evidence type="ECO:0000313" key="1">
    <source>
        <dbReference type="EMBL" id="KAF2826608.1"/>
    </source>
</evidence>
<name>A0A6A7A153_9PLEO</name>
<dbReference type="Proteomes" id="UP000799424">
    <property type="component" value="Unassembled WGS sequence"/>
</dbReference>
<protein>
    <submittedName>
        <fullName evidence="1">Uncharacterized protein</fullName>
    </submittedName>
</protein>
<organism evidence="1 2">
    <name type="scientific">Ophiobolus disseminans</name>
    <dbReference type="NCBI Taxonomy" id="1469910"/>
    <lineage>
        <taxon>Eukaryota</taxon>
        <taxon>Fungi</taxon>
        <taxon>Dikarya</taxon>
        <taxon>Ascomycota</taxon>
        <taxon>Pezizomycotina</taxon>
        <taxon>Dothideomycetes</taxon>
        <taxon>Pleosporomycetidae</taxon>
        <taxon>Pleosporales</taxon>
        <taxon>Pleosporineae</taxon>
        <taxon>Phaeosphaeriaceae</taxon>
        <taxon>Ophiobolus</taxon>
    </lineage>
</organism>
<dbReference type="AlphaFoldDB" id="A0A6A7A153"/>